<sequence>MTVAKSYDIKFPEYLDGYEAETEAKGYLVGVAVIANGRRFDLTIYDRARLVQELDDELSSDRAYFAVSNLLVVASVTKAEISMAVEALAKGQFRELMPSLAE</sequence>
<organism evidence="1 2">
    <name type="scientific">Paractinoplanes rhizophilus</name>
    <dbReference type="NCBI Taxonomy" id="1416877"/>
    <lineage>
        <taxon>Bacteria</taxon>
        <taxon>Bacillati</taxon>
        <taxon>Actinomycetota</taxon>
        <taxon>Actinomycetes</taxon>
        <taxon>Micromonosporales</taxon>
        <taxon>Micromonosporaceae</taxon>
        <taxon>Paractinoplanes</taxon>
    </lineage>
</organism>
<accession>A0ABW2I2C6</accession>
<dbReference type="EMBL" id="JBHTBJ010000041">
    <property type="protein sequence ID" value="MFC7279006.1"/>
    <property type="molecule type" value="Genomic_DNA"/>
</dbReference>
<evidence type="ECO:0000313" key="2">
    <source>
        <dbReference type="Proteomes" id="UP001596548"/>
    </source>
</evidence>
<evidence type="ECO:0000313" key="1">
    <source>
        <dbReference type="EMBL" id="MFC7279006.1"/>
    </source>
</evidence>
<name>A0ABW2I2C6_9ACTN</name>
<dbReference type="Proteomes" id="UP001596548">
    <property type="component" value="Unassembled WGS sequence"/>
</dbReference>
<gene>
    <name evidence="1" type="ORF">ACFQS1_34000</name>
</gene>
<protein>
    <submittedName>
        <fullName evidence="1">Uncharacterized protein</fullName>
    </submittedName>
</protein>
<comment type="caution">
    <text evidence="1">The sequence shown here is derived from an EMBL/GenBank/DDBJ whole genome shotgun (WGS) entry which is preliminary data.</text>
</comment>
<dbReference type="RefSeq" id="WP_378976116.1">
    <property type="nucleotide sequence ID" value="NZ_JBHTBJ010000041.1"/>
</dbReference>
<keyword evidence="2" id="KW-1185">Reference proteome</keyword>
<reference evidence="2" key="1">
    <citation type="journal article" date="2019" name="Int. J. Syst. Evol. Microbiol.">
        <title>The Global Catalogue of Microorganisms (GCM) 10K type strain sequencing project: providing services to taxonomists for standard genome sequencing and annotation.</title>
        <authorList>
            <consortium name="The Broad Institute Genomics Platform"/>
            <consortium name="The Broad Institute Genome Sequencing Center for Infectious Disease"/>
            <person name="Wu L."/>
            <person name="Ma J."/>
        </authorList>
    </citation>
    <scope>NUCLEOTIDE SEQUENCE [LARGE SCALE GENOMIC DNA]</scope>
    <source>
        <strain evidence="2">XZYJT-10</strain>
    </source>
</reference>
<proteinExistence type="predicted"/>